<dbReference type="GO" id="GO:0016746">
    <property type="term" value="F:acyltransferase activity"/>
    <property type="evidence" value="ECO:0007669"/>
    <property type="project" value="UniProtKB-KW"/>
</dbReference>
<evidence type="ECO:0000256" key="9">
    <source>
        <dbReference type="ARBA" id="ARBA00022989"/>
    </source>
</evidence>
<evidence type="ECO:0000256" key="8">
    <source>
        <dbReference type="ARBA" id="ARBA00022841"/>
    </source>
</evidence>
<keyword evidence="9 14" id="KW-1133">Transmembrane helix</keyword>
<dbReference type="PANTHER" id="PTHR13285:SF23">
    <property type="entry name" value="TEICHOIC ACID D-ALANYLTRANSFERASE"/>
    <property type="match status" value="1"/>
</dbReference>
<protein>
    <recommendedName>
        <fullName evidence="4">Probable alginate O-acetylase AlgI</fullName>
    </recommendedName>
    <alternativeName>
        <fullName evidence="12">Alginate biosynthesis protein AlgI</fullName>
    </alternativeName>
</protein>
<feature type="transmembrane region" description="Helical" evidence="14">
    <location>
        <begin position="242"/>
        <end position="261"/>
    </location>
</feature>
<feature type="transmembrane region" description="Helical" evidence="14">
    <location>
        <begin position="106"/>
        <end position="130"/>
    </location>
</feature>
<dbReference type="PIRSF" id="PIRSF500217">
    <property type="entry name" value="AlgI"/>
    <property type="match status" value="1"/>
</dbReference>
<comment type="similarity">
    <text evidence="3 13">Belongs to the membrane-bound acyltransferase family.</text>
</comment>
<dbReference type="GO" id="GO:0005886">
    <property type="term" value="C:plasma membrane"/>
    <property type="evidence" value="ECO:0007669"/>
    <property type="project" value="UniProtKB-SubCell"/>
</dbReference>
<evidence type="ECO:0000256" key="5">
    <source>
        <dbReference type="ARBA" id="ARBA00022475"/>
    </source>
</evidence>
<feature type="transmembrane region" description="Helical" evidence="14">
    <location>
        <begin position="187"/>
        <end position="205"/>
    </location>
</feature>
<organism evidence="15 16">
    <name type="scientific">Halocynthiibacter styelae</name>
    <dbReference type="NCBI Taxonomy" id="2761955"/>
    <lineage>
        <taxon>Bacteria</taxon>
        <taxon>Pseudomonadati</taxon>
        <taxon>Pseudomonadota</taxon>
        <taxon>Alphaproteobacteria</taxon>
        <taxon>Rhodobacterales</taxon>
        <taxon>Paracoccaceae</taxon>
        <taxon>Halocynthiibacter</taxon>
    </lineage>
</organism>
<keyword evidence="10 13" id="KW-0472">Membrane</keyword>
<dbReference type="InterPro" id="IPR028362">
    <property type="entry name" value="AlgI"/>
</dbReference>
<feature type="transmembrane region" description="Helical" evidence="14">
    <location>
        <begin position="310"/>
        <end position="333"/>
    </location>
</feature>
<dbReference type="GO" id="GO:0042121">
    <property type="term" value="P:alginic acid biosynthetic process"/>
    <property type="evidence" value="ECO:0007669"/>
    <property type="project" value="UniProtKB-KW"/>
</dbReference>
<comment type="subcellular location">
    <subcellularLocation>
        <location evidence="1">Cell membrane</location>
        <topology evidence="1">Multi-pass membrane protein</topology>
    </subcellularLocation>
</comment>
<feature type="transmembrane region" description="Helical" evidence="14">
    <location>
        <begin position="410"/>
        <end position="429"/>
    </location>
</feature>
<comment type="caution">
    <text evidence="15">The sequence shown here is derived from an EMBL/GenBank/DDBJ whole genome shotgun (WGS) entry which is preliminary data.</text>
</comment>
<evidence type="ECO:0000256" key="14">
    <source>
        <dbReference type="SAM" id="Phobius"/>
    </source>
</evidence>
<evidence type="ECO:0000256" key="6">
    <source>
        <dbReference type="ARBA" id="ARBA00022679"/>
    </source>
</evidence>
<keyword evidence="16" id="KW-1185">Reference proteome</keyword>
<evidence type="ECO:0000313" key="15">
    <source>
        <dbReference type="EMBL" id="MBI1494530.1"/>
    </source>
</evidence>
<evidence type="ECO:0000256" key="7">
    <source>
        <dbReference type="ARBA" id="ARBA00022692"/>
    </source>
</evidence>
<reference evidence="15" key="1">
    <citation type="submission" date="2020-10" db="EMBL/GenBank/DDBJ databases">
        <title>Paenihalocynthiibacter styelae gen. nov., sp. nov., isolated from stalked sea squirt Styela clava.</title>
        <authorList>
            <person name="Kim Y.-O."/>
            <person name="Yoon J.-H."/>
        </authorList>
    </citation>
    <scope>NUCLEOTIDE SEQUENCE</scope>
    <source>
        <strain evidence="15">MYP1-1</strain>
    </source>
</reference>
<evidence type="ECO:0000256" key="10">
    <source>
        <dbReference type="ARBA" id="ARBA00023136"/>
    </source>
</evidence>
<feature type="transmembrane region" description="Helical" evidence="14">
    <location>
        <begin position="45"/>
        <end position="64"/>
    </location>
</feature>
<dbReference type="AlphaFoldDB" id="A0A8J7IYE3"/>
<keyword evidence="6 13" id="KW-0808">Transferase</keyword>
<dbReference type="RefSeq" id="WP_228849289.1">
    <property type="nucleotide sequence ID" value="NZ_JADCKQ010000009.1"/>
</dbReference>
<evidence type="ECO:0000256" key="3">
    <source>
        <dbReference type="ARBA" id="ARBA00010323"/>
    </source>
</evidence>
<feature type="transmembrane region" description="Helical" evidence="14">
    <location>
        <begin position="150"/>
        <end position="167"/>
    </location>
</feature>
<name>A0A8J7IYE3_9RHOB</name>
<feature type="transmembrane region" description="Helical" evidence="14">
    <location>
        <begin position="76"/>
        <end position="94"/>
    </location>
</feature>
<accession>A0A8J7IYE3</accession>
<keyword evidence="5 13" id="KW-1003">Cell membrane</keyword>
<evidence type="ECO:0000256" key="13">
    <source>
        <dbReference type="PIRNR" id="PIRNR016636"/>
    </source>
</evidence>
<dbReference type="InterPro" id="IPR051085">
    <property type="entry name" value="MB_O-acyltransferase"/>
</dbReference>
<evidence type="ECO:0000313" key="16">
    <source>
        <dbReference type="Proteomes" id="UP000640583"/>
    </source>
</evidence>
<evidence type="ECO:0000256" key="12">
    <source>
        <dbReference type="ARBA" id="ARBA00031030"/>
    </source>
</evidence>
<dbReference type="Proteomes" id="UP000640583">
    <property type="component" value="Unassembled WGS sequence"/>
</dbReference>
<evidence type="ECO:0000256" key="2">
    <source>
        <dbReference type="ARBA" id="ARBA00005182"/>
    </source>
</evidence>
<dbReference type="PANTHER" id="PTHR13285">
    <property type="entry name" value="ACYLTRANSFERASE"/>
    <property type="match status" value="1"/>
</dbReference>
<dbReference type="EMBL" id="JADCKQ010000009">
    <property type="protein sequence ID" value="MBI1494530.1"/>
    <property type="molecule type" value="Genomic_DNA"/>
</dbReference>
<keyword evidence="11 13" id="KW-0012">Acyltransferase</keyword>
<gene>
    <name evidence="15" type="ORF">H1D41_12860</name>
</gene>
<evidence type="ECO:0000256" key="1">
    <source>
        <dbReference type="ARBA" id="ARBA00004651"/>
    </source>
</evidence>
<keyword evidence="8" id="KW-0016">Alginate biosynthesis</keyword>
<dbReference type="Pfam" id="PF03062">
    <property type="entry name" value="MBOAT"/>
    <property type="match status" value="1"/>
</dbReference>
<comment type="pathway">
    <text evidence="2">Glycan biosynthesis; alginate biosynthesis.</text>
</comment>
<feature type="transmembrane region" description="Helical" evidence="14">
    <location>
        <begin position="359"/>
        <end position="378"/>
    </location>
</feature>
<dbReference type="PIRSF" id="PIRSF016636">
    <property type="entry name" value="AlgI_DltB"/>
    <property type="match status" value="1"/>
</dbReference>
<dbReference type="InterPro" id="IPR004299">
    <property type="entry name" value="MBOAT_fam"/>
</dbReference>
<dbReference type="InterPro" id="IPR024194">
    <property type="entry name" value="Ac/AlaTfrase_AlgI/DltB"/>
</dbReference>
<proteinExistence type="inferred from homology"/>
<evidence type="ECO:0000256" key="11">
    <source>
        <dbReference type="ARBA" id="ARBA00023315"/>
    </source>
</evidence>
<feature type="transmembrane region" description="Helical" evidence="14">
    <location>
        <begin position="441"/>
        <end position="462"/>
    </location>
</feature>
<feature type="transmembrane region" description="Helical" evidence="14">
    <location>
        <begin position="7"/>
        <end position="25"/>
    </location>
</feature>
<evidence type="ECO:0000256" key="4">
    <source>
        <dbReference type="ARBA" id="ARBA00016084"/>
    </source>
</evidence>
<sequence length="464" mass="52488">MVFSSPIFLFAFLPLFLTAYYLAPLQHRSLLILVASYVFYGWWKLGYLLVVVGISVISYVAASLAITCRTQQKRNWAIGIGIALDLAVLAYFKYTYFVLENMAPALNILGITTSLAIQILLPIGISFLTFQSISYILDVARKDAPPARNLTDFLAFTALFPQLIAGPVLRYKDLADQFSERQHSLEIFTAGVGRFVTGLAMKLLVADSIAPMVDRMFALSHPTLAEAWLGALAYSMQLFFDFAGYSAMAIGLGLMIGFRFVENFNAPYVSQSITEFWRRWHISLSNWLRDYLYVPLGGNRKGTFKTYRNLMLTMVLGGLWHGANWTFILWGGWHGTFLALERWKTQHAQTRRASIWPRYLGWPLTMLAVMLGWVMFRAPNVSDAFAIYAGMIGKNGIAISPQTVHFNQPLEFIMLIIACLFTYGHLAEFRMRGALSHVTSVFLFGLCAMVMMARTFSPFLYFQF</sequence>
<keyword evidence="7 14" id="KW-0812">Transmembrane</keyword>